<dbReference type="InterPro" id="IPR050231">
    <property type="entry name" value="Iron_ascorbate_oxido_reductase"/>
</dbReference>
<evidence type="ECO:0000313" key="3">
    <source>
        <dbReference type="EMBL" id="KYQ92649.1"/>
    </source>
</evidence>
<dbReference type="Gene3D" id="2.60.120.330">
    <property type="entry name" value="B-lactam Antibiotic, Isopenicillin N Synthase, Chain"/>
    <property type="match status" value="1"/>
</dbReference>
<dbReference type="GO" id="GO:0016491">
    <property type="term" value="F:oxidoreductase activity"/>
    <property type="evidence" value="ECO:0007669"/>
    <property type="project" value="UniProtKB-KW"/>
</dbReference>
<sequence>MTDKYSDGKLPVIDISDLNREQEIAKEISTACKENGFFYIKGHGIDQSLLDSLENKSRDFFSHPEAEKMQWRMELAKQAWRGYFPLCGELTSNLPDWKEGLYLGTELDDSHPLVQKKTPLHGRNLFPDFDKEFKSTILNYIESTTKLGHRLMELIALSLQLPRDYFQSKLTLGDPLILFRLFNYPSQPEPQTKDGKPLWGVGEHTDYGLLTILYQDTIGGLEVKSRGGWINAPPVPNTFVINIGDMLDRMTGGLYRSTPHRVRLNTSGTDRLSFPLFYDPNFFVSVKPIENLEPVENQDDSATRWDNFNLHKPFEGTYGDYLLNKIGKVFPQLKDDVL</sequence>
<feature type="domain" description="Fe2OG dioxygenase" evidence="2">
    <location>
        <begin position="174"/>
        <end position="280"/>
    </location>
</feature>
<proteinExistence type="inferred from homology"/>
<dbReference type="Pfam" id="PF14226">
    <property type="entry name" value="DIOX_N"/>
    <property type="match status" value="1"/>
</dbReference>
<dbReference type="InParanoid" id="A0A151ZFG1"/>
<dbReference type="EMBL" id="LODT01000029">
    <property type="protein sequence ID" value="KYQ92649.1"/>
    <property type="molecule type" value="Genomic_DNA"/>
</dbReference>
<keyword evidence="4" id="KW-1185">Reference proteome</keyword>
<keyword evidence="1" id="KW-0560">Oxidoreductase</keyword>
<dbReference type="InterPro" id="IPR026992">
    <property type="entry name" value="DIOX_N"/>
</dbReference>
<dbReference type="InterPro" id="IPR027443">
    <property type="entry name" value="IPNS-like_sf"/>
</dbReference>
<evidence type="ECO:0000313" key="4">
    <source>
        <dbReference type="Proteomes" id="UP000076078"/>
    </source>
</evidence>
<keyword evidence="1" id="KW-0408">Iron</keyword>
<evidence type="ECO:0000256" key="1">
    <source>
        <dbReference type="RuleBase" id="RU003682"/>
    </source>
</evidence>
<keyword evidence="1" id="KW-0479">Metal-binding</keyword>
<dbReference type="OrthoDB" id="288590at2759"/>
<dbReference type="Pfam" id="PF03171">
    <property type="entry name" value="2OG-FeII_Oxy"/>
    <property type="match status" value="1"/>
</dbReference>
<dbReference type="AlphaFoldDB" id="A0A151ZFG1"/>
<evidence type="ECO:0000259" key="2">
    <source>
        <dbReference type="PROSITE" id="PS51471"/>
    </source>
</evidence>
<dbReference type="InterPro" id="IPR044861">
    <property type="entry name" value="IPNS-like_FE2OG_OXY"/>
</dbReference>
<dbReference type="PANTHER" id="PTHR47990">
    <property type="entry name" value="2-OXOGLUTARATE (2OG) AND FE(II)-DEPENDENT OXYGENASE SUPERFAMILY PROTEIN-RELATED"/>
    <property type="match status" value="1"/>
</dbReference>
<dbReference type="SUPFAM" id="SSF51197">
    <property type="entry name" value="Clavaminate synthase-like"/>
    <property type="match status" value="1"/>
</dbReference>
<name>A0A151ZFG1_TIELA</name>
<dbReference type="PROSITE" id="PS51471">
    <property type="entry name" value="FE2OG_OXY"/>
    <property type="match status" value="1"/>
</dbReference>
<organism evidence="3 4">
    <name type="scientific">Tieghemostelium lacteum</name>
    <name type="common">Slime mold</name>
    <name type="synonym">Dictyostelium lacteum</name>
    <dbReference type="NCBI Taxonomy" id="361077"/>
    <lineage>
        <taxon>Eukaryota</taxon>
        <taxon>Amoebozoa</taxon>
        <taxon>Evosea</taxon>
        <taxon>Eumycetozoa</taxon>
        <taxon>Dictyostelia</taxon>
        <taxon>Dictyosteliales</taxon>
        <taxon>Raperosteliaceae</taxon>
        <taxon>Tieghemostelium</taxon>
    </lineage>
</organism>
<accession>A0A151ZFG1</accession>
<gene>
    <name evidence="3" type="ORF">DLAC_06644</name>
</gene>
<dbReference type="OMA" id="ARETGFF"/>
<comment type="caution">
    <text evidence="3">The sequence shown here is derived from an EMBL/GenBank/DDBJ whole genome shotgun (WGS) entry which is preliminary data.</text>
</comment>
<dbReference type="Proteomes" id="UP000076078">
    <property type="component" value="Unassembled WGS sequence"/>
</dbReference>
<reference evidence="3 4" key="1">
    <citation type="submission" date="2015-12" db="EMBL/GenBank/DDBJ databases">
        <title>Dictyostelia acquired genes for synthesis and detection of signals that induce cell-type specialization by lateral gene transfer from prokaryotes.</title>
        <authorList>
            <person name="Gloeckner G."/>
            <person name="Schaap P."/>
        </authorList>
    </citation>
    <scope>NUCLEOTIDE SEQUENCE [LARGE SCALE GENOMIC DNA]</scope>
    <source>
        <strain evidence="3 4">TK</strain>
    </source>
</reference>
<dbReference type="InterPro" id="IPR005123">
    <property type="entry name" value="Oxoglu/Fe-dep_dioxygenase_dom"/>
</dbReference>
<dbReference type="STRING" id="361077.A0A151ZFG1"/>
<dbReference type="PRINTS" id="PR00682">
    <property type="entry name" value="IPNSYNTHASE"/>
</dbReference>
<protein>
    <submittedName>
        <fullName evidence="3">Putative iron/ascorbate oxidoreductase</fullName>
    </submittedName>
</protein>
<dbReference type="GO" id="GO:0046872">
    <property type="term" value="F:metal ion binding"/>
    <property type="evidence" value="ECO:0007669"/>
    <property type="project" value="UniProtKB-KW"/>
</dbReference>
<comment type="similarity">
    <text evidence="1">Belongs to the iron/ascorbate-dependent oxidoreductase family.</text>
</comment>